<dbReference type="Proteomes" id="UP000624183">
    <property type="component" value="Unassembled WGS sequence"/>
</dbReference>
<keyword evidence="3" id="KW-1185">Reference proteome</keyword>
<accession>A0ABQ3BMI7</accession>
<keyword evidence="1" id="KW-0472">Membrane</keyword>
<dbReference type="EMBL" id="BMUW01000004">
    <property type="protein sequence ID" value="GGZ51669.1"/>
    <property type="molecule type" value="Genomic_DNA"/>
</dbReference>
<protein>
    <submittedName>
        <fullName evidence="2">Uncharacterized protein</fullName>
    </submittedName>
</protein>
<comment type="caution">
    <text evidence="2">The sequence shown here is derived from an EMBL/GenBank/DDBJ whole genome shotgun (WGS) entry which is preliminary data.</text>
</comment>
<feature type="transmembrane region" description="Helical" evidence="1">
    <location>
        <begin position="12"/>
        <end position="34"/>
    </location>
</feature>
<feature type="transmembrane region" description="Helical" evidence="1">
    <location>
        <begin position="68"/>
        <end position="87"/>
    </location>
</feature>
<organism evidence="2 3">
    <name type="scientific">Streptomyces rubiginosohelvolus</name>
    <dbReference type="NCBI Taxonomy" id="67362"/>
    <lineage>
        <taxon>Bacteria</taxon>
        <taxon>Bacillati</taxon>
        <taxon>Actinomycetota</taxon>
        <taxon>Actinomycetes</taxon>
        <taxon>Kitasatosporales</taxon>
        <taxon>Streptomycetaceae</taxon>
        <taxon>Streptomyces</taxon>
    </lineage>
</organism>
<evidence type="ECO:0000256" key="1">
    <source>
        <dbReference type="SAM" id="Phobius"/>
    </source>
</evidence>
<reference evidence="3" key="1">
    <citation type="journal article" date="2019" name="Int. J. Syst. Evol. Microbiol.">
        <title>The Global Catalogue of Microorganisms (GCM) 10K type strain sequencing project: providing services to taxonomists for standard genome sequencing and annotation.</title>
        <authorList>
            <consortium name="The Broad Institute Genomics Platform"/>
            <consortium name="The Broad Institute Genome Sequencing Center for Infectious Disease"/>
            <person name="Wu L."/>
            <person name="Ma J."/>
        </authorList>
    </citation>
    <scope>NUCLEOTIDE SEQUENCE [LARGE SCALE GENOMIC DNA]</scope>
    <source>
        <strain evidence="3">JCM 4602</strain>
    </source>
</reference>
<name>A0ABQ3BMI7_9ACTN</name>
<sequence length="123" mass="13380">MSDFEELANRKVAAHLSATYGAMVAVCLALPLPVTLPSGTVSNLEVVPAVRRLMELTLDQPMPETMKAHVFAAAAFWLGAMDCYSLLIREEEWQVSRAHSAAANLLMADGHLEDLAAWLGDQE</sequence>
<evidence type="ECO:0000313" key="3">
    <source>
        <dbReference type="Proteomes" id="UP000624183"/>
    </source>
</evidence>
<keyword evidence="1" id="KW-1133">Transmembrane helix</keyword>
<keyword evidence="1" id="KW-0812">Transmembrane</keyword>
<evidence type="ECO:0000313" key="2">
    <source>
        <dbReference type="EMBL" id="GGZ51669.1"/>
    </source>
</evidence>
<gene>
    <name evidence="2" type="ORF">GCM10010328_27920</name>
</gene>
<proteinExistence type="predicted"/>